<dbReference type="Proteomes" id="UP000265427">
    <property type="component" value="Unassembled WGS sequence"/>
</dbReference>
<organism evidence="2 3">
    <name type="scientific">Aphanomyces astaci</name>
    <name type="common">Crayfish plague agent</name>
    <dbReference type="NCBI Taxonomy" id="112090"/>
    <lineage>
        <taxon>Eukaryota</taxon>
        <taxon>Sar</taxon>
        <taxon>Stramenopiles</taxon>
        <taxon>Oomycota</taxon>
        <taxon>Saprolegniomycetes</taxon>
        <taxon>Saprolegniales</taxon>
        <taxon>Verrucalvaceae</taxon>
        <taxon>Aphanomyces</taxon>
    </lineage>
</organism>
<protein>
    <submittedName>
        <fullName evidence="2">Uncharacterized protein</fullName>
    </submittedName>
</protein>
<feature type="compositionally biased region" description="Basic and acidic residues" evidence="1">
    <location>
        <begin position="52"/>
        <end position="66"/>
    </location>
</feature>
<dbReference type="VEuPathDB" id="FungiDB:H257_07186"/>
<gene>
    <name evidence="2" type="ORF">DYB36_012104</name>
</gene>
<feature type="non-terminal residue" evidence="2">
    <location>
        <position position="1"/>
    </location>
</feature>
<accession>A0A397B979</accession>
<evidence type="ECO:0000256" key="1">
    <source>
        <dbReference type="SAM" id="MobiDB-lite"/>
    </source>
</evidence>
<reference evidence="2 3" key="1">
    <citation type="submission" date="2018-08" db="EMBL/GenBank/DDBJ databases">
        <title>Aphanomyces genome sequencing and annotation.</title>
        <authorList>
            <person name="Minardi D."/>
            <person name="Oidtmann B."/>
            <person name="Van Der Giezen M."/>
            <person name="Studholme D.J."/>
        </authorList>
    </citation>
    <scope>NUCLEOTIDE SEQUENCE [LARGE SCALE GENOMIC DNA]</scope>
    <source>
        <strain evidence="2 3">Kv</strain>
    </source>
</reference>
<dbReference type="EMBL" id="QUSZ01003844">
    <property type="protein sequence ID" value="RHY16936.1"/>
    <property type="molecule type" value="Genomic_DNA"/>
</dbReference>
<dbReference type="AlphaFoldDB" id="A0A397B979"/>
<evidence type="ECO:0000313" key="2">
    <source>
        <dbReference type="EMBL" id="RHY16936.1"/>
    </source>
</evidence>
<proteinExistence type="predicted"/>
<comment type="caution">
    <text evidence="2">The sequence shown here is derived from an EMBL/GenBank/DDBJ whole genome shotgun (WGS) entry which is preliminary data.</text>
</comment>
<evidence type="ECO:0000313" key="3">
    <source>
        <dbReference type="Proteomes" id="UP000265427"/>
    </source>
</evidence>
<feature type="region of interest" description="Disordered" evidence="1">
    <location>
        <begin position="37"/>
        <end position="66"/>
    </location>
</feature>
<name>A0A397B979_APHAT</name>
<sequence>SPPKVTPATDLNADAMAELKELKLMLLAQKQEIDDLRAQSTESAKPNGLRALESEAKDLQRKVKFN</sequence>